<dbReference type="AlphaFoldDB" id="A0A6C0JQ72"/>
<reference evidence="2" key="1">
    <citation type="journal article" date="2020" name="Nature">
        <title>Giant virus diversity and host interactions through global metagenomics.</title>
        <authorList>
            <person name="Schulz F."/>
            <person name="Roux S."/>
            <person name="Paez-Espino D."/>
            <person name="Jungbluth S."/>
            <person name="Walsh D.A."/>
            <person name="Denef V.J."/>
            <person name="McMahon K.D."/>
            <person name="Konstantinidis K.T."/>
            <person name="Eloe-Fadrosh E.A."/>
            <person name="Kyrpides N.C."/>
            <person name="Woyke T."/>
        </authorList>
    </citation>
    <scope>NUCLEOTIDE SEQUENCE</scope>
    <source>
        <strain evidence="2">GVMAG-S-1040241-154</strain>
    </source>
</reference>
<organism evidence="2">
    <name type="scientific">viral metagenome</name>
    <dbReference type="NCBI Taxonomy" id="1070528"/>
    <lineage>
        <taxon>unclassified sequences</taxon>
        <taxon>metagenomes</taxon>
        <taxon>organismal metagenomes</taxon>
    </lineage>
</organism>
<keyword evidence="1" id="KW-0175">Coiled coil</keyword>
<evidence type="ECO:0000256" key="1">
    <source>
        <dbReference type="SAM" id="Coils"/>
    </source>
</evidence>
<evidence type="ECO:0000313" key="2">
    <source>
        <dbReference type="EMBL" id="QHU07523.1"/>
    </source>
</evidence>
<proteinExistence type="predicted"/>
<accession>A0A6C0JQ72</accession>
<dbReference type="EMBL" id="MN740684">
    <property type="protein sequence ID" value="QHU07523.1"/>
    <property type="molecule type" value="Genomic_DNA"/>
</dbReference>
<sequence>MTRINIFNQYYIDLLKKLKTITKKHKDKSKTAKKTFNTIKENYLTLDKNSDEYTIYINSILTRELFDSYKNIKLKKEEGSDEEDKDYNDLANKWLDDNSELNIFNGITLGEIKKILRDEYVCHHYISMFFILSRDIPDDLVVNIVNMLQKNDYDEELENMEDESDNFKTVLKNLLQIKHKKIKKSIDMNLGGMEDTTLGNLAKEILEEVDINKLQKSIGEDGDILKSIGNPDSGFGDIISSVSQKMATKISNGELNQQNLMQDAMKFASMMPGMFGNQQNNNKPNQKNMGDMMSMFADLMSNKNDNDMPDLNTMRNMAKNMGNKKGTKNAFNEAGYKKIAAQKKLKRKLEARKQEKE</sequence>
<name>A0A6C0JQ72_9ZZZZ</name>
<feature type="coiled-coil region" evidence="1">
    <location>
        <begin position="150"/>
        <end position="177"/>
    </location>
</feature>
<protein>
    <submittedName>
        <fullName evidence="2">Uncharacterized protein</fullName>
    </submittedName>
</protein>